<feature type="short sequence motif" description="GXGXXG" evidence="4">
    <location>
        <begin position="41"/>
        <end position="46"/>
    </location>
</feature>
<protein>
    <submittedName>
        <fullName evidence="6">Patatin</fullName>
    </submittedName>
</protein>
<dbReference type="GO" id="GO:0016042">
    <property type="term" value="P:lipid catabolic process"/>
    <property type="evidence" value="ECO:0007669"/>
    <property type="project" value="UniProtKB-UniRule"/>
</dbReference>
<dbReference type="Proteomes" id="UP000366819">
    <property type="component" value="Unassembled WGS sequence"/>
</dbReference>
<evidence type="ECO:0000256" key="3">
    <source>
        <dbReference type="ARBA" id="ARBA00023098"/>
    </source>
</evidence>
<gene>
    <name evidence="6" type="ORF">PAQ31011_00653</name>
</gene>
<feature type="active site" description="Nucleophile" evidence="4">
    <location>
        <position position="76"/>
    </location>
</feature>
<dbReference type="SUPFAM" id="SSF52151">
    <property type="entry name" value="FabD/lysophospholipase-like"/>
    <property type="match status" value="1"/>
</dbReference>
<evidence type="ECO:0000256" key="2">
    <source>
        <dbReference type="ARBA" id="ARBA00022963"/>
    </source>
</evidence>
<reference evidence="6 7" key="1">
    <citation type="submission" date="2019-08" db="EMBL/GenBank/DDBJ databases">
        <authorList>
            <person name="Peeters C."/>
        </authorList>
    </citation>
    <scope>NUCLEOTIDE SEQUENCE [LARGE SCALE GENOMIC DNA]</scope>
    <source>
        <strain evidence="6 7">LMG 31011</strain>
    </source>
</reference>
<name>A0A5E4S9X2_9BURK</name>
<dbReference type="GO" id="GO:0016020">
    <property type="term" value="C:membrane"/>
    <property type="evidence" value="ECO:0007669"/>
    <property type="project" value="TreeGrafter"/>
</dbReference>
<keyword evidence="2 4" id="KW-0442">Lipid degradation</keyword>
<dbReference type="GO" id="GO:0004620">
    <property type="term" value="F:phospholipase activity"/>
    <property type="evidence" value="ECO:0007669"/>
    <property type="project" value="TreeGrafter"/>
</dbReference>
<proteinExistence type="predicted"/>
<keyword evidence="7" id="KW-1185">Reference proteome</keyword>
<feature type="domain" description="PNPLA" evidence="5">
    <location>
        <begin position="37"/>
        <end position="218"/>
    </location>
</feature>
<evidence type="ECO:0000259" key="5">
    <source>
        <dbReference type="PROSITE" id="PS51635"/>
    </source>
</evidence>
<feature type="short sequence motif" description="DGA/G" evidence="4">
    <location>
        <begin position="205"/>
        <end position="207"/>
    </location>
</feature>
<accession>A0A5E4S9X2</accession>
<evidence type="ECO:0000313" key="7">
    <source>
        <dbReference type="Proteomes" id="UP000366819"/>
    </source>
</evidence>
<dbReference type="Pfam" id="PF01734">
    <property type="entry name" value="Patatin"/>
    <property type="match status" value="1"/>
</dbReference>
<dbReference type="InterPro" id="IPR016035">
    <property type="entry name" value="Acyl_Trfase/lysoPLipase"/>
</dbReference>
<evidence type="ECO:0000256" key="1">
    <source>
        <dbReference type="ARBA" id="ARBA00022801"/>
    </source>
</evidence>
<dbReference type="AlphaFoldDB" id="A0A5E4S9X2"/>
<dbReference type="CDD" id="cd07199">
    <property type="entry name" value="Pat17_PNPLA8_PNPLA9_like"/>
    <property type="match status" value="1"/>
</dbReference>
<dbReference type="InterPro" id="IPR002641">
    <property type="entry name" value="PNPLA_dom"/>
</dbReference>
<sequence>MATACRENRYRFKSQTIIGYLALMSDERDRRNTFRILSLDGGGAKGFYTLGILKQLEAKLGNSPLCEQFDLIFGTSTGAIIATLLALGRRVDEIRELYANEVPALMSMRGSNARSAALEALAARVFDGATFNDMKTRIGIVTARWLEEKPMIFKADIGQSHGSKGTFEPGFGASVADAVVASCSAYPIFNRKRVKTSDGDVELIDGGYCANNPTLYAIIDATKALGYGHTDLRVVSLGVGNYPEPPKYWHRWAIEKFFLVRLLHKTLGINTHSLEQLAMLLCADVPMVRVSDSFTTPDMAADLMEHNIDKLKLLYRRGLESFGKYERQLEQLLS</sequence>
<dbReference type="PROSITE" id="PS51635">
    <property type="entry name" value="PNPLA"/>
    <property type="match status" value="1"/>
</dbReference>
<dbReference type="EMBL" id="CABPSN010000001">
    <property type="protein sequence ID" value="VVD71873.1"/>
    <property type="molecule type" value="Genomic_DNA"/>
</dbReference>
<organism evidence="6 7">
    <name type="scientific">Pandoraea aquatica</name>
    <dbReference type="NCBI Taxonomy" id="2508290"/>
    <lineage>
        <taxon>Bacteria</taxon>
        <taxon>Pseudomonadati</taxon>
        <taxon>Pseudomonadota</taxon>
        <taxon>Betaproteobacteria</taxon>
        <taxon>Burkholderiales</taxon>
        <taxon>Burkholderiaceae</taxon>
        <taxon>Pandoraea</taxon>
    </lineage>
</organism>
<keyword evidence="3 4" id="KW-0443">Lipid metabolism</keyword>
<keyword evidence="1 4" id="KW-0378">Hydrolase</keyword>
<evidence type="ECO:0000313" key="6">
    <source>
        <dbReference type="EMBL" id="VVD71873.1"/>
    </source>
</evidence>
<feature type="active site" description="Proton acceptor" evidence="4">
    <location>
        <position position="205"/>
    </location>
</feature>
<dbReference type="RefSeq" id="WP_246179313.1">
    <property type="nucleotide sequence ID" value="NZ_CABPSN010000001.1"/>
</dbReference>
<evidence type="ECO:0000256" key="4">
    <source>
        <dbReference type="PROSITE-ProRule" id="PRU01161"/>
    </source>
</evidence>
<feature type="short sequence motif" description="GXSXG" evidence="4">
    <location>
        <begin position="74"/>
        <end position="78"/>
    </location>
</feature>
<dbReference type="Gene3D" id="3.40.1090.10">
    <property type="entry name" value="Cytosolic phospholipase A2 catalytic domain"/>
    <property type="match status" value="1"/>
</dbReference>
<dbReference type="PANTHER" id="PTHR24185">
    <property type="entry name" value="CALCIUM-INDEPENDENT PHOSPHOLIPASE A2-GAMMA"/>
    <property type="match status" value="1"/>
</dbReference>
<dbReference type="PANTHER" id="PTHR24185:SF1">
    <property type="entry name" value="CALCIUM-INDEPENDENT PHOSPHOLIPASE A2-GAMMA"/>
    <property type="match status" value="1"/>
</dbReference>
<dbReference type="GO" id="GO:0006631">
    <property type="term" value="P:fatty acid metabolic process"/>
    <property type="evidence" value="ECO:0007669"/>
    <property type="project" value="TreeGrafter"/>
</dbReference>